<dbReference type="EMBL" id="BEXT01000001">
    <property type="protein sequence ID" value="GBC61250.1"/>
    <property type="molecule type" value="Genomic_DNA"/>
</dbReference>
<keyword evidence="6" id="KW-1185">Reference proteome</keyword>
<dbReference type="EC" id="2.1.1.-" evidence="3"/>
<organism evidence="5 6">
    <name type="scientific">Desulfonema ishimotonii</name>
    <dbReference type="NCBI Taxonomy" id="45657"/>
    <lineage>
        <taxon>Bacteria</taxon>
        <taxon>Pseudomonadati</taxon>
        <taxon>Thermodesulfobacteriota</taxon>
        <taxon>Desulfobacteria</taxon>
        <taxon>Desulfobacterales</taxon>
        <taxon>Desulfococcaceae</taxon>
        <taxon>Desulfonema</taxon>
    </lineage>
</organism>
<dbReference type="OrthoDB" id="9773060at2"/>
<dbReference type="InterPro" id="IPR002941">
    <property type="entry name" value="DNA_methylase_N4/N6"/>
</dbReference>
<dbReference type="GO" id="GO:0008170">
    <property type="term" value="F:N-methyltransferase activity"/>
    <property type="evidence" value="ECO:0007669"/>
    <property type="project" value="InterPro"/>
</dbReference>
<dbReference type="InterPro" id="IPR001091">
    <property type="entry name" value="RM_Methyltransferase"/>
</dbReference>
<reference evidence="6" key="1">
    <citation type="submission" date="2017-11" db="EMBL/GenBank/DDBJ databases">
        <authorList>
            <person name="Watanabe M."/>
            <person name="Kojima H."/>
        </authorList>
    </citation>
    <scope>NUCLEOTIDE SEQUENCE [LARGE SCALE GENOMIC DNA]</scope>
    <source>
        <strain evidence="6">Tokyo 01</strain>
    </source>
</reference>
<dbReference type="SUPFAM" id="SSF53335">
    <property type="entry name" value="S-adenosyl-L-methionine-dependent methyltransferases"/>
    <property type="match status" value="1"/>
</dbReference>
<gene>
    <name evidence="5" type="ORF">DENIS_2210</name>
</gene>
<evidence type="ECO:0000256" key="1">
    <source>
        <dbReference type="ARBA" id="ARBA00022603"/>
    </source>
</evidence>
<evidence type="ECO:0000313" key="6">
    <source>
        <dbReference type="Proteomes" id="UP000288096"/>
    </source>
</evidence>
<keyword evidence="1 5" id="KW-0489">Methyltransferase</keyword>
<evidence type="ECO:0000259" key="4">
    <source>
        <dbReference type="Pfam" id="PF01555"/>
    </source>
</evidence>
<protein>
    <recommendedName>
        <fullName evidence="3">Methyltransferase</fullName>
        <ecNumber evidence="3">2.1.1.-</ecNumber>
    </recommendedName>
</protein>
<dbReference type="Gene3D" id="3.40.50.150">
    <property type="entry name" value="Vaccinia Virus protein VP39"/>
    <property type="match status" value="1"/>
</dbReference>
<comment type="caution">
    <text evidence="5">The sequence shown here is derived from an EMBL/GenBank/DDBJ whole genome shotgun (WGS) entry which is preliminary data.</text>
</comment>
<feature type="domain" description="DNA methylase N-4/N-6" evidence="4">
    <location>
        <begin position="24"/>
        <end position="266"/>
    </location>
</feature>
<accession>A0A401FWB1</accession>
<name>A0A401FWB1_9BACT</name>
<dbReference type="AlphaFoldDB" id="A0A401FWB1"/>
<dbReference type="PRINTS" id="PR00508">
    <property type="entry name" value="S21N4MTFRASE"/>
</dbReference>
<evidence type="ECO:0000313" key="5">
    <source>
        <dbReference type="EMBL" id="GBC61250.1"/>
    </source>
</evidence>
<dbReference type="Proteomes" id="UP000288096">
    <property type="component" value="Unassembled WGS sequence"/>
</dbReference>
<dbReference type="Pfam" id="PF01555">
    <property type="entry name" value="N6_N4_Mtase"/>
    <property type="match status" value="1"/>
</dbReference>
<sequence>MITAHRICFEDAKKMDALSAASADLVVTSPPYPMIGMWDETFVAQDSRIGAALDAGEGRAAFEAMHRVLGPVWEALYRVLRPGGIACINIGDATRTLNGHFMLYPNHAEILRRMMAAGFTPLPSILWRKQTNAPNKFMGSGMLPAGAYVTLEHEHILIFRKGGKREFKTADEKRNRRESALFWEERNLWFSDIWTDLKGARQKMADRTVRLRNGAFPFEMPYRLIHMFSVRGDTVLDPFLGTGTTLAAAMAAGRNSVGFEVESALWETIRVQARGIVPVANERLEARLRNHRAFVRERAAQKGPLKHVNAVCGFPVVTRQEAELYFTPLTAVRETGECRFEVAYEGQVAGGVPSFT</sequence>
<proteinExistence type="inferred from homology"/>
<evidence type="ECO:0000256" key="2">
    <source>
        <dbReference type="ARBA" id="ARBA00022679"/>
    </source>
</evidence>
<comment type="similarity">
    <text evidence="3">Belongs to the N(4)/N(6)-methyltransferase family.</text>
</comment>
<reference evidence="6" key="2">
    <citation type="submission" date="2019-01" db="EMBL/GenBank/DDBJ databases">
        <title>Genome sequence of Desulfonema ishimotonii strain Tokyo 01.</title>
        <authorList>
            <person name="Fukui M."/>
        </authorList>
    </citation>
    <scope>NUCLEOTIDE SEQUENCE [LARGE SCALE GENOMIC DNA]</scope>
    <source>
        <strain evidence="6">Tokyo 01</strain>
    </source>
</reference>
<dbReference type="GO" id="GO:0003677">
    <property type="term" value="F:DNA binding"/>
    <property type="evidence" value="ECO:0007669"/>
    <property type="project" value="InterPro"/>
</dbReference>
<evidence type="ECO:0000256" key="3">
    <source>
        <dbReference type="RuleBase" id="RU362026"/>
    </source>
</evidence>
<dbReference type="GO" id="GO:0032259">
    <property type="term" value="P:methylation"/>
    <property type="evidence" value="ECO:0007669"/>
    <property type="project" value="UniProtKB-KW"/>
</dbReference>
<keyword evidence="2 5" id="KW-0808">Transferase</keyword>
<dbReference type="InterPro" id="IPR029063">
    <property type="entry name" value="SAM-dependent_MTases_sf"/>
</dbReference>